<keyword evidence="7 12" id="KW-1133">Transmembrane helix</keyword>
<dbReference type="GO" id="GO:0046933">
    <property type="term" value="F:proton-transporting ATP synthase activity, rotational mechanism"/>
    <property type="evidence" value="ECO:0007669"/>
    <property type="project" value="TreeGrafter"/>
</dbReference>
<dbReference type="PANTHER" id="PTHR11410:SF0">
    <property type="entry name" value="ATP SYNTHASE SUBUNIT A"/>
    <property type="match status" value="1"/>
</dbReference>
<dbReference type="PRINTS" id="PR00123">
    <property type="entry name" value="ATPASEA"/>
</dbReference>
<evidence type="ECO:0000256" key="1">
    <source>
        <dbReference type="ARBA" id="ARBA00004141"/>
    </source>
</evidence>
<evidence type="ECO:0000256" key="9">
    <source>
        <dbReference type="ARBA" id="ARBA00023136"/>
    </source>
</evidence>
<keyword evidence="13" id="KW-0496">Mitochondrion</keyword>
<comment type="subcellular location">
    <subcellularLocation>
        <location evidence="1">Membrane</location>
        <topology evidence="1">Multi-pass membrane protein</topology>
    </subcellularLocation>
    <subcellularLocation>
        <location evidence="11">Mitochondrion inner membrane</location>
        <topology evidence="11">Multi-pass membrane protein</topology>
    </subcellularLocation>
</comment>
<keyword evidence="9 12" id="KW-0472">Membrane</keyword>
<dbReference type="InterPro" id="IPR035908">
    <property type="entry name" value="F0_ATP_A_sf"/>
</dbReference>
<proteinExistence type="inferred from homology"/>
<evidence type="ECO:0000256" key="4">
    <source>
        <dbReference type="ARBA" id="ARBA00022547"/>
    </source>
</evidence>
<evidence type="ECO:0000256" key="12">
    <source>
        <dbReference type="SAM" id="Phobius"/>
    </source>
</evidence>
<evidence type="ECO:0000256" key="7">
    <source>
        <dbReference type="ARBA" id="ARBA00022989"/>
    </source>
</evidence>
<protein>
    <recommendedName>
        <fullName evidence="11">ATP synthase subunit a</fullName>
    </recommendedName>
</protein>
<keyword evidence="10" id="KW-0066">ATP synthesis</keyword>
<keyword evidence="8" id="KW-0406">Ion transport</keyword>
<organism evidence="13">
    <name type="scientific">Proales similis</name>
    <dbReference type="NCBI Taxonomy" id="360698"/>
    <lineage>
        <taxon>Eukaryota</taxon>
        <taxon>Metazoa</taxon>
        <taxon>Spiralia</taxon>
        <taxon>Gnathifera</taxon>
        <taxon>Rotifera</taxon>
        <taxon>Eurotatoria</taxon>
        <taxon>Monogononta</taxon>
        <taxon>Pseudotrocha</taxon>
        <taxon>Ploima</taxon>
        <taxon>Proalidae</taxon>
        <taxon>Proales</taxon>
    </lineage>
</organism>
<feature type="transmembrane region" description="Helical" evidence="12">
    <location>
        <begin position="188"/>
        <end position="207"/>
    </location>
</feature>
<dbReference type="InterPro" id="IPR045083">
    <property type="entry name" value="ATP_synth_F0_asu_bact/mt"/>
</dbReference>
<dbReference type="SUPFAM" id="SSF81336">
    <property type="entry name" value="F1F0 ATP synthase subunit A"/>
    <property type="match status" value="1"/>
</dbReference>
<sequence>MISSFELMLALLLSVFSLILVVSFLFYSFFTSFGRFSALKHLLLDLLSSVANSLVSKFLFFFLVSSFLTSNLLGNIPLEVIPTQYYAFTFTFSLLFWIPIIVSVCYTDFKNFFAHLLPYGAPSALMLFLPLVELFSQLIRPLTLMIRLSTNLAAGHIMMFMFSYFVLLSDVLALPIYVVLYLLYFLELAISALQAYIFTSLLTLYVAETL</sequence>
<dbReference type="CDD" id="cd00310">
    <property type="entry name" value="ATP-synt_Fo_a_6"/>
    <property type="match status" value="1"/>
</dbReference>
<evidence type="ECO:0000256" key="8">
    <source>
        <dbReference type="ARBA" id="ARBA00023065"/>
    </source>
</evidence>
<name>A0A7D5AU27_9BILA</name>
<evidence type="ECO:0000256" key="6">
    <source>
        <dbReference type="ARBA" id="ARBA00022781"/>
    </source>
</evidence>
<dbReference type="EMBL" id="MN970216">
    <property type="protein sequence ID" value="QKV49096.1"/>
    <property type="molecule type" value="Genomic_DNA"/>
</dbReference>
<keyword evidence="4" id="KW-0138">CF(0)</keyword>
<dbReference type="InterPro" id="IPR000568">
    <property type="entry name" value="ATP_synth_F0_asu"/>
</dbReference>
<dbReference type="GO" id="GO:0045259">
    <property type="term" value="C:proton-transporting ATP synthase complex"/>
    <property type="evidence" value="ECO:0007669"/>
    <property type="project" value="UniProtKB-KW"/>
</dbReference>
<evidence type="ECO:0000256" key="3">
    <source>
        <dbReference type="ARBA" id="ARBA00022448"/>
    </source>
</evidence>
<feature type="transmembrane region" description="Helical" evidence="12">
    <location>
        <begin position="7"/>
        <end position="30"/>
    </location>
</feature>
<dbReference type="NCBIfam" id="TIGR01131">
    <property type="entry name" value="ATP_synt_6_or_A"/>
    <property type="match status" value="1"/>
</dbReference>
<keyword evidence="5 12" id="KW-0812">Transmembrane</keyword>
<feature type="transmembrane region" description="Helical" evidence="12">
    <location>
        <begin position="85"/>
        <end position="104"/>
    </location>
</feature>
<keyword evidence="6" id="KW-0375">Hydrogen ion transport</keyword>
<reference evidence="13" key="1">
    <citation type="journal article" date="2020" name="Mitochondrial DNA Part B Resour">
        <title>Complete mitochondrial genome of the marine monogonont rotifer Proales similis (Rotifera, Proalidae).</title>
        <authorList>
            <person name="Choi B.-S."/>
            <person name="Lee Y.H."/>
            <person name="Lee J.-S."/>
            <person name="Yamade T."/>
            <person name="Hagiwara A."/>
            <person name="Lee J.-S."/>
        </authorList>
    </citation>
    <scope>NUCLEOTIDE SEQUENCE</scope>
</reference>
<evidence type="ECO:0000256" key="5">
    <source>
        <dbReference type="ARBA" id="ARBA00022692"/>
    </source>
</evidence>
<evidence type="ECO:0000256" key="11">
    <source>
        <dbReference type="RuleBase" id="RU004450"/>
    </source>
</evidence>
<feature type="transmembrane region" description="Helical" evidence="12">
    <location>
        <begin position="157"/>
        <end position="182"/>
    </location>
</feature>
<feature type="transmembrane region" description="Helical" evidence="12">
    <location>
        <begin position="116"/>
        <end position="136"/>
    </location>
</feature>
<dbReference type="PANTHER" id="PTHR11410">
    <property type="entry name" value="ATP SYNTHASE SUBUNIT A"/>
    <property type="match status" value="1"/>
</dbReference>
<keyword evidence="3" id="KW-0813">Transport</keyword>
<geneLocation type="mitochondrion" evidence="13"/>
<evidence type="ECO:0000256" key="2">
    <source>
        <dbReference type="ARBA" id="ARBA00006810"/>
    </source>
</evidence>
<accession>A0A7D5AU27</accession>
<dbReference type="GO" id="GO:0005743">
    <property type="term" value="C:mitochondrial inner membrane"/>
    <property type="evidence" value="ECO:0007669"/>
    <property type="project" value="UniProtKB-SubCell"/>
</dbReference>
<evidence type="ECO:0000313" key="13">
    <source>
        <dbReference type="EMBL" id="QKV49096.1"/>
    </source>
</evidence>
<evidence type="ECO:0000256" key="10">
    <source>
        <dbReference type="ARBA" id="ARBA00023310"/>
    </source>
</evidence>
<dbReference type="AlphaFoldDB" id="A0A7D5AU27"/>
<dbReference type="Gene3D" id="1.20.120.220">
    <property type="entry name" value="ATP synthase, F0 complex, subunit A"/>
    <property type="match status" value="1"/>
</dbReference>
<gene>
    <name evidence="13" type="primary">ATP6</name>
</gene>
<dbReference type="Pfam" id="PF00119">
    <property type="entry name" value="ATP-synt_A"/>
    <property type="match status" value="1"/>
</dbReference>
<feature type="transmembrane region" description="Helical" evidence="12">
    <location>
        <begin position="50"/>
        <end position="73"/>
    </location>
</feature>
<comment type="similarity">
    <text evidence="2">Belongs to the ATPase A chain family.</text>
</comment>